<reference evidence="3" key="1">
    <citation type="submission" date="2019-11" db="UniProtKB">
        <authorList>
            <consortium name="WormBaseParasite"/>
        </authorList>
    </citation>
    <scope>IDENTIFICATION</scope>
</reference>
<evidence type="ECO:0000256" key="1">
    <source>
        <dbReference type="SAM" id="SignalP"/>
    </source>
</evidence>
<evidence type="ECO:0000313" key="3">
    <source>
        <dbReference type="WBParaSite" id="MCU_000186-RA"/>
    </source>
</evidence>
<accession>A0A5K3EFN5</accession>
<dbReference type="AlphaFoldDB" id="A0A5K3EFN5"/>
<organism evidence="3">
    <name type="scientific">Mesocestoides corti</name>
    <name type="common">Flatworm</name>
    <dbReference type="NCBI Taxonomy" id="53468"/>
    <lineage>
        <taxon>Eukaryota</taxon>
        <taxon>Metazoa</taxon>
        <taxon>Spiralia</taxon>
        <taxon>Lophotrochozoa</taxon>
        <taxon>Platyhelminthes</taxon>
        <taxon>Cestoda</taxon>
        <taxon>Eucestoda</taxon>
        <taxon>Cyclophyllidea</taxon>
        <taxon>Mesocestoididae</taxon>
        <taxon>Mesocestoides</taxon>
    </lineage>
</organism>
<protein>
    <submittedName>
        <fullName evidence="3">SCP domain-containing protein</fullName>
    </submittedName>
</protein>
<dbReference type="InterPro" id="IPR035940">
    <property type="entry name" value="CAP_sf"/>
</dbReference>
<proteinExistence type="predicted"/>
<dbReference type="WBParaSite" id="MCU_000186-RA">
    <property type="protein sequence ID" value="MCU_000186-RA"/>
    <property type="gene ID" value="MCU_000186"/>
</dbReference>
<dbReference type="Gene3D" id="3.40.33.10">
    <property type="entry name" value="CAP"/>
    <property type="match status" value="1"/>
</dbReference>
<feature type="domain" description="SCP" evidence="2">
    <location>
        <begin position="22"/>
        <end position="165"/>
    </location>
</feature>
<dbReference type="SUPFAM" id="SSF55797">
    <property type="entry name" value="PR-1-like"/>
    <property type="match status" value="1"/>
</dbReference>
<name>A0A5K3EFN5_MESCO</name>
<dbReference type="InterPro" id="IPR001283">
    <property type="entry name" value="CRISP-related"/>
</dbReference>
<feature type="chain" id="PRO_5024411943" evidence="1">
    <location>
        <begin position="17"/>
        <end position="219"/>
    </location>
</feature>
<dbReference type="Pfam" id="PF00188">
    <property type="entry name" value="CAP"/>
    <property type="match status" value="1"/>
</dbReference>
<dbReference type="PANTHER" id="PTHR10334">
    <property type="entry name" value="CYSTEINE-RICH SECRETORY PROTEIN-RELATED"/>
    <property type="match status" value="1"/>
</dbReference>
<sequence length="219" mass="25088">MLKLVCIMVLLWNVLAEVPSEKEREYIVNLHTELREEVNPPASNMLMLSYSNELETLADEWAKKCTFLYPDETFAPEYKGLGSGILSGNINQSMSFEDLSELKQEKLQFDYETNTCKKWCDFYKQAIWSMSTEIGCAKQRCLLQPSKDYIYRVVCLYRPGVGFPTALPYESGASCSKCPEGYVCERKQCTKQYKTTAVSTRLSALWIIYGAMLICLYLA</sequence>
<dbReference type="SMART" id="SM00198">
    <property type="entry name" value="SCP"/>
    <property type="match status" value="1"/>
</dbReference>
<feature type="signal peptide" evidence="1">
    <location>
        <begin position="1"/>
        <end position="16"/>
    </location>
</feature>
<dbReference type="InterPro" id="IPR014044">
    <property type="entry name" value="CAP_dom"/>
</dbReference>
<evidence type="ECO:0000259" key="2">
    <source>
        <dbReference type="SMART" id="SM00198"/>
    </source>
</evidence>
<keyword evidence="1" id="KW-0732">Signal</keyword>